<dbReference type="PRINTS" id="PR00127">
    <property type="entry name" value="CLPPROTEASEP"/>
</dbReference>
<evidence type="ECO:0000313" key="8">
    <source>
        <dbReference type="EMBL" id="MFC0525784.1"/>
    </source>
</evidence>
<keyword evidence="2" id="KW-0963">Cytoplasm</keyword>
<feature type="compositionally biased region" description="Polar residues" evidence="7">
    <location>
        <begin position="217"/>
        <end position="231"/>
    </location>
</feature>
<organism evidence="8 9">
    <name type="scientific">Pontibacillus salicampi</name>
    <dbReference type="NCBI Taxonomy" id="1449801"/>
    <lineage>
        <taxon>Bacteria</taxon>
        <taxon>Bacillati</taxon>
        <taxon>Bacillota</taxon>
        <taxon>Bacilli</taxon>
        <taxon>Bacillales</taxon>
        <taxon>Bacillaceae</taxon>
        <taxon>Pontibacillus</taxon>
    </lineage>
</organism>
<dbReference type="InterPro" id="IPR029045">
    <property type="entry name" value="ClpP/crotonase-like_dom_sf"/>
</dbReference>
<dbReference type="InterPro" id="IPR023562">
    <property type="entry name" value="ClpP/TepA"/>
</dbReference>
<comment type="caution">
    <text evidence="8">The sequence shown here is derived from an EMBL/GenBank/DDBJ whole genome shotgun (WGS) entry which is preliminary data.</text>
</comment>
<evidence type="ECO:0000256" key="6">
    <source>
        <dbReference type="RuleBase" id="RU003567"/>
    </source>
</evidence>
<evidence type="ECO:0000256" key="2">
    <source>
        <dbReference type="ARBA" id="ARBA00022490"/>
    </source>
</evidence>
<keyword evidence="4 8" id="KW-0378">Hydrolase</keyword>
<evidence type="ECO:0000256" key="4">
    <source>
        <dbReference type="ARBA" id="ARBA00022801"/>
    </source>
</evidence>
<proteinExistence type="inferred from homology"/>
<name>A0ABV6LTY0_9BACI</name>
<keyword evidence="3 8" id="KW-0645">Protease</keyword>
<dbReference type="PANTHER" id="PTHR10381">
    <property type="entry name" value="ATP-DEPENDENT CLP PROTEASE PROTEOLYTIC SUBUNIT"/>
    <property type="match status" value="1"/>
</dbReference>
<evidence type="ECO:0000313" key="9">
    <source>
        <dbReference type="Proteomes" id="UP001589836"/>
    </source>
</evidence>
<reference evidence="8 9" key="1">
    <citation type="submission" date="2024-09" db="EMBL/GenBank/DDBJ databases">
        <authorList>
            <person name="Sun Q."/>
            <person name="Mori K."/>
        </authorList>
    </citation>
    <scope>NUCLEOTIDE SEQUENCE [LARGE SCALE GENOMIC DNA]</scope>
    <source>
        <strain evidence="8 9">NCAIM B.02529</strain>
    </source>
</reference>
<sequence length="255" mass="27875">MNLGDVMKKYSNNLESKFEVKNEAQDGAASIYIEGAIGGIFSSASAVEIRRQVNSIEKDQINVHINSPGGDVFDGVAIHNLLKNHKAEIIVYVDGIAASAASVIAMAGDKIIMPRNTMMMIHNASTFGFGNAKAFKKLANDLEKVDSGPVLQSYTSRFVGEQGELQNLLDDETFLTADECYSLGFADEVAEEIELEETSEPEGAKENILAKYAAQQDKANGNQQLQNNPQSEGKHTDKQTNVAKIFQNFFDAFNR</sequence>
<feature type="region of interest" description="Disordered" evidence="7">
    <location>
        <begin position="215"/>
        <end position="239"/>
    </location>
</feature>
<keyword evidence="9" id="KW-1185">Reference proteome</keyword>
<evidence type="ECO:0000256" key="5">
    <source>
        <dbReference type="ARBA" id="ARBA00022825"/>
    </source>
</evidence>
<dbReference type="GO" id="GO:0008233">
    <property type="term" value="F:peptidase activity"/>
    <property type="evidence" value="ECO:0007669"/>
    <property type="project" value="UniProtKB-KW"/>
</dbReference>
<dbReference type="GO" id="GO:0006508">
    <property type="term" value="P:proteolysis"/>
    <property type="evidence" value="ECO:0007669"/>
    <property type="project" value="UniProtKB-KW"/>
</dbReference>
<dbReference type="InterPro" id="IPR001907">
    <property type="entry name" value="ClpP"/>
</dbReference>
<dbReference type="NCBIfam" id="NF045542">
    <property type="entry name" value="Clp_rel_HeadMat"/>
    <property type="match status" value="1"/>
</dbReference>
<evidence type="ECO:0000256" key="1">
    <source>
        <dbReference type="ARBA" id="ARBA00007039"/>
    </source>
</evidence>
<dbReference type="PANTHER" id="PTHR10381:SF70">
    <property type="entry name" value="ATP-DEPENDENT CLP PROTEASE PROTEOLYTIC SUBUNIT"/>
    <property type="match status" value="1"/>
</dbReference>
<dbReference type="Gene3D" id="3.90.226.10">
    <property type="entry name" value="2-enoyl-CoA Hydratase, Chain A, domain 1"/>
    <property type="match status" value="1"/>
</dbReference>
<evidence type="ECO:0000256" key="7">
    <source>
        <dbReference type="SAM" id="MobiDB-lite"/>
    </source>
</evidence>
<dbReference type="CDD" id="cd07016">
    <property type="entry name" value="S14_ClpP_1"/>
    <property type="match status" value="1"/>
</dbReference>
<dbReference type="RefSeq" id="WP_377351482.1">
    <property type="nucleotide sequence ID" value="NZ_JBHLTP010000022.1"/>
</dbReference>
<comment type="similarity">
    <text evidence="1 6">Belongs to the peptidase S14 family.</text>
</comment>
<dbReference type="Proteomes" id="UP001589836">
    <property type="component" value="Unassembled WGS sequence"/>
</dbReference>
<gene>
    <name evidence="8" type="ORF">ACFFGV_19585</name>
</gene>
<evidence type="ECO:0000256" key="3">
    <source>
        <dbReference type="ARBA" id="ARBA00022670"/>
    </source>
</evidence>
<keyword evidence="5" id="KW-0720">Serine protease</keyword>
<accession>A0ABV6LTY0</accession>
<protein>
    <recommendedName>
        <fullName evidence="6">ATP-dependent Clp protease proteolytic subunit</fullName>
    </recommendedName>
</protein>
<dbReference type="Pfam" id="PF00574">
    <property type="entry name" value="CLP_protease"/>
    <property type="match status" value="1"/>
</dbReference>
<dbReference type="SUPFAM" id="SSF52096">
    <property type="entry name" value="ClpP/crotonase"/>
    <property type="match status" value="1"/>
</dbReference>
<dbReference type="EMBL" id="JBHLTP010000022">
    <property type="protein sequence ID" value="MFC0525784.1"/>
    <property type="molecule type" value="Genomic_DNA"/>
</dbReference>